<protein>
    <submittedName>
        <fullName evidence="2">Cupin domain-containing protein</fullName>
    </submittedName>
</protein>
<evidence type="ECO:0000313" key="3">
    <source>
        <dbReference type="Proteomes" id="UP000766550"/>
    </source>
</evidence>
<dbReference type="Gene3D" id="2.60.120.10">
    <property type="entry name" value="Jelly Rolls"/>
    <property type="match status" value="1"/>
</dbReference>
<dbReference type="PANTHER" id="PTHR40112">
    <property type="entry name" value="H2HPP ISOMERASE"/>
    <property type="match status" value="1"/>
</dbReference>
<dbReference type="Proteomes" id="UP000766550">
    <property type="component" value="Unassembled WGS sequence"/>
</dbReference>
<name>A0A8J7YCB4_9EURY</name>
<dbReference type="EMBL" id="JAHQXF010000001">
    <property type="protein sequence ID" value="MBV0923873.1"/>
    <property type="molecule type" value="Genomic_DNA"/>
</dbReference>
<evidence type="ECO:0000313" key="2">
    <source>
        <dbReference type="EMBL" id="MBV0923873.1"/>
    </source>
</evidence>
<comment type="caution">
    <text evidence="2">The sequence shown here is derived from an EMBL/GenBank/DDBJ whole genome shotgun (WGS) entry which is preliminary data.</text>
</comment>
<feature type="domain" description="Cupin type-2" evidence="1">
    <location>
        <begin position="40"/>
        <end position="101"/>
    </location>
</feature>
<accession>A0A8J7YCB4</accession>
<dbReference type="OrthoDB" id="114121at2157"/>
<dbReference type="AlphaFoldDB" id="A0A8J7YCB4"/>
<dbReference type="SUPFAM" id="SSF51182">
    <property type="entry name" value="RmlC-like cupins"/>
    <property type="match status" value="1"/>
</dbReference>
<dbReference type="InterPro" id="IPR011051">
    <property type="entry name" value="RmlC_Cupin_sf"/>
</dbReference>
<keyword evidence="3" id="KW-1185">Reference proteome</keyword>
<gene>
    <name evidence="2" type="ORF">KTS45_06620</name>
</gene>
<dbReference type="Pfam" id="PF07883">
    <property type="entry name" value="Cupin_2"/>
    <property type="match status" value="1"/>
</dbReference>
<sequence>MEPTANLTIGTWDDPFKTEQAYEGIERRVLCFDEKAMQVHYTVEAGAVFPEHEHEETKQTVYVVDGAIDLFGDREKRLEAGDSFIVGPGVRHGVRGVAERTELLDTFTPPIESYTE</sequence>
<organism evidence="2 3">
    <name type="scientific">Haloarcula limicola</name>
    <dbReference type="NCBI Taxonomy" id="1429915"/>
    <lineage>
        <taxon>Archaea</taxon>
        <taxon>Methanobacteriati</taxon>
        <taxon>Methanobacteriota</taxon>
        <taxon>Stenosarchaea group</taxon>
        <taxon>Halobacteria</taxon>
        <taxon>Halobacteriales</taxon>
        <taxon>Haloarculaceae</taxon>
        <taxon>Haloarcula</taxon>
    </lineage>
</organism>
<dbReference type="RefSeq" id="WP_162316972.1">
    <property type="nucleotide sequence ID" value="NZ_JAHQXF010000001.1"/>
</dbReference>
<dbReference type="InterPro" id="IPR052535">
    <property type="entry name" value="Bacilysin_H2HPP_isomerase"/>
</dbReference>
<dbReference type="InterPro" id="IPR013096">
    <property type="entry name" value="Cupin_2"/>
</dbReference>
<dbReference type="PANTHER" id="PTHR40112:SF1">
    <property type="entry name" value="H2HPP ISOMERASE"/>
    <property type="match status" value="1"/>
</dbReference>
<proteinExistence type="predicted"/>
<dbReference type="InterPro" id="IPR014710">
    <property type="entry name" value="RmlC-like_jellyroll"/>
</dbReference>
<evidence type="ECO:0000259" key="1">
    <source>
        <dbReference type="Pfam" id="PF07883"/>
    </source>
</evidence>
<reference evidence="2 3" key="1">
    <citation type="submission" date="2021-06" db="EMBL/GenBank/DDBJ databases">
        <title>New haloarchaea isolates fom saline soil.</title>
        <authorList>
            <person name="Duran-Viseras A."/>
            <person name="Sanchez-Porro C.S."/>
            <person name="Ventosa A."/>
        </authorList>
    </citation>
    <scope>NUCLEOTIDE SEQUENCE [LARGE SCALE GENOMIC DNA]</scope>
    <source>
        <strain evidence="2 3">JCM 183640</strain>
    </source>
</reference>